<dbReference type="AlphaFoldDB" id="A0A397G7I8"/>
<protein>
    <recommendedName>
        <fullName evidence="3">Crinkler effector protein N-terminal domain-containing protein</fullName>
    </recommendedName>
</protein>
<dbReference type="EMBL" id="PQFF01000563">
    <property type="protein sequence ID" value="RHZ44893.1"/>
    <property type="molecule type" value="Genomic_DNA"/>
</dbReference>
<keyword evidence="2" id="KW-1185">Reference proteome</keyword>
<evidence type="ECO:0000313" key="2">
    <source>
        <dbReference type="Proteomes" id="UP000266861"/>
    </source>
</evidence>
<gene>
    <name evidence="1" type="ORF">Glove_707g47</name>
</gene>
<comment type="caution">
    <text evidence="1">The sequence shown here is derived from an EMBL/GenBank/DDBJ whole genome shotgun (WGS) entry which is preliminary data.</text>
</comment>
<evidence type="ECO:0000313" key="1">
    <source>
        <dbReference type="EMBL" id="RHZ44893.1"/>
    </source>
</evidence>
<sequence length="321" mass="36325">MNGFKWSININNATLEGLKKTIYDIHKTPTLASNNSAVLDFGNGSIKYKPRNDQDFRVMLRQLVSKNDLKFIAYVITPSKPFSEWELQDVCELYGLIDEGGDASLDNFPVFTCGSKDLNDRTSQEIFKKLMEVLYFKLGITPVNLNKASRSLYVHPFLVAGARLYEKKFKVKPQYNIKGVNGHGPVDYAIEFQNSNIIGVTEVKREDFDKGVAQNAVQIETALSNKRKASEMEDSELKDKAIGIVTDGEKWYFMECIYDNNGKPNFKLSDSVIVDYKSDDIEIRVGRVLGHIAWLLEEVQKPAEGLQSEGKSKAKRQKNSE</sequence>
<organism evidence="1 2">
    <name type="scientific">Diversispora epigaea</name>
    <dbReference type="NCBI Taxonomy" id="1348612"/>
    <lineage>
        <taxon>Eukaryota</taxon>
        <taxon>Fungi</taxon>
        <taxon>Fungi incertae sedis</taxon>
        <taxon>Mucoromycota</taxon>
        <taxon>Glomeromycotina</taxon>
        <taxon>Glomeromycetes</taxon>
        <taxon>Diversisporales</taxon>
        <taxon>Diversisporaceae</taxon>
        <taxon>Diversispora</taxon>
    </lineage>
</organism>
<dbReference type="Proteomes" id="UP000266861">
    <property type="component" value="Unassembled WGS sequence"/>
</dbReference>
<dbReference type="OrthoDB" id="2414517at2759"/>
<proteinExistence type="predicted"/>
<name>A0A397G7I8_9GLOM</name>
<reference evidence="1 2" key="1">
    <citation type="submission" date="2018-08" db="EMBL/GenBank/DDBJ databases">
        <title>Genome and evolution of the arbuscular mycorrhizal fungus Diversispora epigaea (formerly Glomus versiforme) and its bacterial endosymbionts.</title>
        <authorList>
            <person name="Sun X."/>
            <person name="Fei Z."/>
            <person name="Harrison M."/>
        </authorList>
    </citation>
    <scope>NUCLEOTIDE SEQUENCE [LARGE SCALE GENOMIC DNA]</scope>
    <source>
        <strain evidence="1 2">IT104</strain>
    </source>
</reference>
<accession>A0A397G7I8</accession>
<evidence type="ECO:0008006" key="3">
    <source>
        <dbReference type="Google" id="ProtNLM"/>
    </source>
</evidence>